<dbReference type="PANTHER" id="PTHR46929:SF4">
    <property type="entry name" value="MYB_SANT-LIKE DOMAIN-CONTAINING PROTEIN"/>
    <property type="match status" value="1"/>
</dbReference>
<dbReference type="Proteomes" id="UP000235145">
    <property type="component" value="Unassembled WGS sequence"/>
</dbReference>
<gene>
    <name evidence="2" type="ORF">LSAT_V11C100018550</name>
</gene>
<accession>A0A9R1WG95</accession>
<evidence type="ECO:0000313" key="3">
    <source>
        <dbReference type="Proteomes" id="UP000235145"/>
    </source>
</evidence>
<dbReference type="PANTHER" id="PTHR46929">
    <property type="entry name" value="EXPRESSED PROTEIN"/>
    <property type="match status" value="1"/>
</dbReference>
<comment type="caution">
    <text evidence="2">The sequence shown here is derived from an EMBL/GenBank/DDBJ whole genome shotgun (WGS) entry which is preliminary data.</text>
</comment>
<dbReference type="InterPro" id="IPR024752">
    <property type="entry name" value="Myb/SANT-like_dom"/>
</dbReference>
<evidence type="ECO:0000313" key="2">
    <source>
        <dbReference type="EMBL" id="KAJ0224675.1"/>
    </source>
</evidence>
<evidence type="ECO:0000259" key="1">
    <source>
        <dbReference type="Pfam" id="PF12776"/>
    </source>
</evidence>
<sequence length="270" mass="31695">MNLLPIANYKVIMTKRAANGSVVKKENLTWTYMMDNVLIEELVNEDVIGNRVNGTFTLQAYANMIAVMSKEFKMSITKDQLKNRMKTLKVNFSKWYDMYRSTSMNGSKKFQTTISWRCYFQMIEHRDQKSKQKKEKNTRLSKSEEIKIEKVANVDELMPNNEVILDKKYKYDDTDIQIVSVMDVSPVESSKAKKLKKRKIQEENEVVVEPVPQLESFEHSIMYTFEEIIDVMKERNKSCDYIGEEIEKEIELMGLDVNEFADAFIYFSPN</sequence>
<dbReference type="AlphaFoldDB" id="A0A9R1WG95"/>
<feature type="domain" description="Myb/SANT-like" evidence="1">
    <location>
        <begin position="29"/>
        <end position="104"/>
    </location>
</feature>
<proteinExistence type="predicted"/>
<name>A0A9R1WG95_LACSA</name>
<reference evidence="2 3" key="1">
    <citation type="journal article" date="2017" name="Nat. Commun.">
        <title>Genome assembly with in vitro proximity ligation data and whole-genome triplication in lettuce.</title>
        <authorList>
            <person name="Reyes-Chin-Wo S."/>
            <person name="Wang Z."/>
            <person name="Yang X."/>
            <person name="Kozik A."/>
            <person name="Arikit S."/>
            <person name="Song C."/>
            <person name="Xia L."/>
            <person name="Froenicke L."/>
            <person name="Lavelle D.O."/>
            <person name="Truco M.J."/>
            <person name="Xia R."/>
            <person name="Zhu S."/>
            <person name="Xu C."/>
            <person name="Xu H."/>
            <person name="Xu X."/>
            <person name="Cox K."/>
            <person name="Korf I."/>
            <person name="Meyers B.C."/>
            <person name="Michelmore R.W."/>
        </authorList>
    </citation>
    <scope>NUCLEOTIDE SEQUENCE [LARGE SCALE GENOMIC DNA]</scope>
    <source>
        <strain evidence="3">cv. Salinas</strain>
        <tissue evidence="2">Seedlings</tissue>
    </source>
</reference>
<organism evidence="2 3">
    <name type="scientific">Lactuca sativa</name>
    <name type="common">Garden lettuce</name>
    <dbReference type="NCBI Taxonomy" id="4236"/>
    <lineage>
        <taxon>Eukaryota</taxon>
        <taxon>Viridiplantae</taxon>
        <taxon>Streptophyta</taxon>
        <taxon>Embryophyta</taxon>
        <taxon>Tracheophyta</taxon>
        <taxon>Spermatophyta</taxon>
        <taxon>Magnoliopsida</taxon>
        <taxon>eudicotyledons</taxon>
        <taxon>Gunneridae</taxon>
        <taxon>Pentapetalae</taxon>
        <taxon>asterids</taxon>
        <taxon>campanulids</taxon>
        <taxon>Asterales</taxon>
        <taxon>Asteraceae</taxon>
        <taxon>Cichorioideae</taxon>
        <taxon>Cichorieae</taxon>
        <taxon>Lactucinae</taxon>
        <taxon>Lactuca</taxon>
    </lineage>
</organism>
<dbReference type="EMBL" id="NBSK02000001">
    <property type="protein sequence ID" value="KAJ0224675.1"/>
    <property type="molecule type" value="Genomic_DNA"/>
</dbReference>
<protein>
    <recommendedName>
        <fullName evidence="1">Myb/SANT-like domain-containing protein</fullName>
    </recommendedName>
</protein>
<dbReference type="Pfam" id="PF12776">
    <property type="entry name" value="Myb_DNA-bind_3"/>
    <property type="match status" value="1"/>
</dbReference>
<keyword evidence="3" id="KW-1185">Reference proteome</keyword>